<dbReference type="GO" id="GO:0006508">
    <property type="term" value="P:proteolysis"/>
    <property type="evidence" value="ECO:0007669"/>
    <property type="project" value="InterPro"/>
</dbReference>
<dbReference type="PANTHER" id="PTHR10443">
    <property type="entry name" value="MICROSOMAL DIPEPTIDASE"/>
    <property type="match status" value="1"/>
</dbReference>
<dbReference type="InterPro" id="IPR032466">
    <property type="entry name" value="Metal_Hydrolase"/>
</dbReference>
<protein>
    <recommendedName>
        <fullName evidence="3">Peptidase M19</fullName>
    </recommendedName>
</protein>
<dbReference type="PANTHER" id="PTHR10443:SF12">
    <property type="entry name" value="DIPEPTIDASE"/>
    <property type="match status" value="1"/>
</dbReference>
<evidence type="ECO:0000313" key="2">
    <source>
        <dbReference type="Proteomes" id="UP000050514"/>
    </source>
</evidence>
<evidence type="ECO:0000313" key="1">
    <source>
        <dbReference type="EMBL" id="KPL76384.1"/>
    </source>
</evidence>
<dbReference type="PROSITE" id="PS51365">
    <property type="entry name" value="RENAL_DIPEPTIDASE_2"/>
    <property type="match status" value="1"/>
</dbReference>
<dbReference type="GO" id="GO:0070573">
    <property type="term" value="F:metallodipeptidase activity"/>
    <property type="evidence" value="ECO:0007669"/>
    <property type="project" value="InterPro"/>
</dbReference>
<proteinExistence type="predicted"/>
<organism evidence="1 2">
    <name type="scientific">Bellilinea caldifistulae</name>
    <dbReference type="NCBI Taxonomy" id="360411"/>
    <lineage>
        <taxon>Bacteria</taxon>
        <taxon>Bacillati</taxon>
        <taxon>Chloroflexota</taxon>
        <taxon>Anaerolineae</taxon>
        <taxon>Anaerolineales</taxon>
        <taxon>Anaerolineaceae</taxon>
        <taxon>Bellilinea</taxon>
    </lineage>
</organism>
<dbReference type="Pfam" id="PF01244">
    <property type="entry name" value="Peptidase_M19"/>
    <property type="match status" value="1"/>
</dbReference>
<dbReference type="RefSeq" id="WP_061919466.1">
    <property type="nucleotide sequence ID" value="NZ_DF967971.1"/>
</dbReference>
<name>A0A0P6X4D3_9CHLR</name>
<dbReference type="InterPro" id="IPR008257">
    <property type="entry name" value="Pept_M19"/>
</dbReference>
<reference evidence="1 2" key="1">
    <citation type="submission" date="2015-07" db="EMBL/GenBank/DDBJ databases">
        <title>Draft genome of Bellilinea caldifistulae DSM 17877.</title>
        <authorList>
            <person name="Hemp J."/>
            <person name="Ward L.M."/>
            <person name="Pace L.A."/>
            <person name="Fischer W.W."/>
        </authorList>
    </citation>
    <scope>NUCLEOTIDE SEQUENCE [LARGE SCALE GENOMIC DNA]</scope>
    <source>
        <strain evidence="1 2">GOMI-1</strain>
    </source>
</reference>
<evidence type="ECO:0008006" key="3">
    <source>
        <dbReference type="Google" id="ProtNLM"/>
    </source>
</evidence>
<dbReference type="EMBL" id="LGHJ01000012">
    <property type="protein sequence ID" value="KPL76384.1"/>
    <property type="molecule type" value="Genomic_DNA"/>
</dbReference>
<dbReference type="Gene3D" id="3.20.20.140">
    <property type="entry name" value="Metal-dependent hydrolases"/>
    <property type="match status" value="1"/>
</dbReference>
<gene>
    <name evidence="1" type="ORF">AC812_06955</name>
</gene>
<comment type="caution">
    <text evidence="1">The sequence shown here is derived from an EMBL/GenBank/DDBJ whole genome shotgun (WGS) entry which is preliminary data.</text>
</comment>
<keyword evidence="2" id="KW-1185">Reference proteome</keyword>
<dbReference type="Proteomes" id="UP000050514">
    <property type="component" value="Unassembled WGS sequence"/>
</dbReference>
<dbReference type="SUPFAM" id="SSF51556">
    <property type="entry name" value="Metallo-dependent hydrolases"/>
    <property type="match status" value="1"/>
</dbReference>
<accession>A0A0P6X4D3</accession>
<sequence length="364" mass="41115">MWIDAHQDIAYNALTFGRDIRLSAYETRRGEAGSSTVAVNGEALCGWEEYQRGGIGLIIATLFVMPRRYKTGAWEKLDFATYEEAYRLTRAQFDYYLNLCDRSPDQFCLIRTRAELRAHVERWLTAPPLFPQQTQPVGMVLSMEGAEGVRDQHELEEWWQEGLRLIGPVWAGTRYCGGMYEGEGFTPEGYRLLEQMAEIGYTLDIAHMNEISALQALDRYEGAVIASHCNAAALLKDDSARARHLSDRVIRRLAERDGVIGVVPFNRFLRSGWKNGEPREWVTLSHLADHVDHICQVTGSVRHVGIGTDFDGGFGFPAVPLEMDTIADLPKLADQLMERGFSEQDLHAIAHANWTRILEQTLPA</sequence>
<dbReference type="STRING" id="360411.AC812_06955"/>
<dbReference type="AlphaFoldDB" id="A0A0P6X4D3"/>